<gene>
    <name evidence="2" type="ORF">Pfra01_000052900</name>
</gene>
<protein>
    <submittedName>
        <fullName evidence="2">Unnamed protein product</fullName>
    </submittedName>
</protein>
<dbReference type="InterPro" id="IPR000953">
    <property type="entry name" value="Chromo/chromo_shadow_dom"/>
</dbReference>
<dbReference type="PROSITE" id="PS50013">
    <property type="entry name" value="CHROMO_2"/>
    <property type="match status" value="1"/>
</dbReference>
<dbReference type="InterPro" id="IPR016197">
    <property type="entry name" value="Chromo-like_dom_sf"/>
</dbReference>
<name>A0A9W6TLN6_9STRA</name>
<dbReference type="Proteomes" id="UP001165121">
    <property type="component" value="Unassembled WGS sequence"/>
</dbReference>
<feature type="domain" description="Chromo" evidence="1">
    <location>
        <begin position="38"/>
        <end position="72"/>
    </location>
</feature>
<dbReference type="Pfam" id="PF00385">
    <property type="entry name" value="Chromo"/>
    <property type="match status" value="1"/>
</dbReference>
<dbReference type="SUPFAM" id="SSF54160">
    <property type="entry name" value="Chromo domain-like"/>
    <property type="match status" value="1"/>
</dbReference>
<accession>A0A9W6TLN6</accession>
<evidence type="ECO:0000259" key="1">
    <source>
        <dbReference type="PROSITE" id="PS50013"/>
    </source>
</evidence>
<dbReference type="InterPro" id="IPR023780">
    <property type="entry name" value="Chromo_domain"/>
</dbReference>
<comment type="caution">
    <text evidence="2">The sequence shown here is derived from an EMBL/GenBank/DDBJ whole genome shotgun (WGS) entry which is preliminary data.</text>
</comment>
<proteinExistence type="predicted"/>
<keyword evidence="3" id="KW-1185">Reference proteome</keyword>
<dbReference type="AlphaFoldDB" id="A0A9W6TLN6"/>
<reference evidence="2" key="1">
    <citation type="submission" date="2023-04" db="EMBL/GenBank/DDBJ databases">
        <title>Phytophthora fragariaefolia NBRC 109709.</title>
        <authorList>
            <person name="Ichikawa N."/>
            <person name="Sato H."/>
            <person name="Tonouchi N."/>
        </authorList>
    </citation>
    <scope>NUCLEOTIDE SEQUENCE</scope>
    <source>
        <strain evidence="2">NBRC 109709</strain>
    </source>
</reference>
<evidence type="ECO:0000313" key="3">
    <source>
        <dbReference type="Proteomes" id="UP001165121"/>
    </source>
</evidence>
<evidence type="ECO:0000313" key="2">
    <source>
        <dbReference type="EMBL" id="GMF15717.1"/>
    </source>
</evidence>
<dbReference type="Gene3D" id="2.40.50.40">
    <property type="match status" value="1"/>
</dbReference>
<dbReference type="OrthoDB" id="1918685at2759"/>
<dbReference type="EMBL" id="BSXT01000041">
    <property type="protein sequence ID" value="GMF15717.1"/>
    <property type="molecule type" value="Genomic_DNA"/>
</dbReference>
<organism evidence="2 3">
    <name type="scientific">Phytophthora fragariaefolia</name>
    <dbReference type="NCBI Taxonomy" id="1490495"/>
    <lineage>
        <taxon>Eukaryota</taxon>
        <taxon>Sar</taxon>
        <taxon>Stramenopiles</taxon>
        <taxon>Oomycota</taxon>
        <taxon>Peronosporomycetes</taxon>
        <taxon>Peronosporales</taxon>
        <taxon>Peronosporaceae</taxon>
        <taxon>Phytophthora</taxon>
    </lineage>
</organism>
<sequence length="72" mass="8813">MHYAFTVTLKIDVSEDDDFDPALLPEDSWETDNLNEEYEVEKILELRWSKRTRTSKRRREYLVKWNGYDEPE</sequence>